<dbReference type="Proteomes" id="UP000515123">
    <property type="component" value="Linkage group 20"/>
</dbReference>
<evidence type="ECO:0000256" key="2">
    <source>
        <dbReference type="SAM" id="MobiDB-lite"/>
    </source>
</evidence>
<gene>
    <name evidence="5 6" type="primary">LOC109725470</name>
</gene>
<reference evidence="5 6" key="2">
    <citation type="submission" date="2025-04" db="UniProtKB">
        <authorList>
            <consortium name="RefSeq"/>
        </authorList>
    </citation>
    <scope>IDENTIFICATION</scope>
    <source>
        <tissue evidence="5 6">Leaf</tissue>
    </source>
</reference>
<reference evidence="4" key="1">
    <citation type="journal article" date="2015" name="Nat. Genet.">
        <title>The pineapple genome and the evolution of CAM photosynthesis.</title>
        <authorList>
            <person name="Ming R."/>
            <person name="VanBuren R."/>
            <person name="Wai C.M."/>
            <person name="Tang H."/>
            <person name="Schatz M.C."/>
            <person name="Bowers J.E."/>
            <person name="Lyons E."/>
            <person name="Wang M.L."/>
            <person name="Chen J."/>
            <person name="Biggers E."/>
            <person name="Zhang J."/>
            <person name="Huang L."/>
            <person name="Zhang L."/>
            <person name="Miao W."/>
            <person name="Zhang J."/>
            <person name="Ye Z."/>
            <person name="Miao C."/>
            <person name="Lin Z."/>
            <person name="Wang H."/>
            <person name="Zhou H."/>
            <person name="Yim W.C."/>
            <person name="Priest H.D."/>
            <person name="Zheng C."/>
            <person name="Woodhouse M."/>
            <person name="Edger P.P."/>
            <person name="Guyot R."/>
            <person name="Guo H.B."/>
            <person name="Guo H."/>
            <person name="Zheng G."/>
            <person name="Singh R."/>
            <person name="Sharma A."/>
            <person name="Min X."/>
            <person name="Zheng Y."/>
            <person name="Lee H."/>
            <person name="Gurtowski J."/>
            <person name="Sedlazeck F.J."/>
            <person name="Harkess A."/>
            <person name="McKain M.R."/>
            <person name="Liao Z."/>
            <person name="Fang J."/>
            <person name="Liu J."/>
            <person name="Zhang X."/>
            <person name="Zhang Q."/>
            <person name="Hu W."/>
            <person name="Qin Y."/>
            <person name="Wang K."/>
            <person name="Chen L.Y."/>
            <person name="Shirley N."/>
            <person name="Lin Y.R."/>
            <person name="Liu L.Y."/>
            <person name="Hernandez A.G."/>
            <person name="Wright C.L."/>
            <person name="Bulone V."/>
            <person name="Tuskan G.A."/>
            <person name="Heath K."/>
            <person name="Zee F."/>
            <person name="Moore P.H."/>
            <person name="Sunkar R."/>
            <person name="Leebens-Mack J.H."/>
            <person name="Mockler T."/>
            <person name="Bennetzen J.L."/>
            <person name="Freeling M."/>
            <person name="Sankoff D."/>
            <person name="Paterson A.H."/>
            <person name="Zhu X."/>
            <person name="Yang X."/>
            <person name="Smith J.A."/>
            <person name="Cushman J.C."/>
            <person name="Paull R.E."/>
            <person name="Yu Q."/>
        </authorList>
    </citation>
    <scope>NUCLEOTIDE SEQUENCE [LARGE SCALE GENOMIC DNA]</scope>
    <source>
        <strain evidence="4">cv. F153</strain>
    </source>
</reference>
<evidence type="ECO:0000313" key="6">
    <source>
        <dbReference type="RefSeq" id="XP_020110257.1"/>
    </source>
</evidence>
<keyword evidence="4" id="KW-1185">Reference proteome</keyword>
<dbReference type="Pfam" id="PF03763">
    <property type="entry name" value="Remorin_C"/>
    <property type="match status" value="1"/>
</dbReference>
<evidence type="ECO:0000313" key="5">
    <source>
        <dbReference type="RefSeq" id="XP_020110255.1"/>
    </source>
</evidence>
<feature type="domain" description="Remorin C-terminal" evidence="3">
    <location>
        <begin position="254"/>
        <end position="357"/>
    </location>
</feature>
<feature type="compositionally biased region" description="Gly residues" evidence="2">
    <location>
        <begin position="62"/>
        <end position="72"/>
    </location>
</feature>
<dbReference type="RefSeq" id="XP_020110255.1">
    <property type="nucleotide sequence ID" value="XM_020254666.1"/>
</dbReference>
<organism evidence="6">
    <name type="scientific">Ananas comosus</name>
    <name type="common">Pineapple</name>
    <name type="synonym">Ananas ananas</name>
    <dbReference type="NCBI Taxonomy" id="4615"/>
    <lineage>
        <taxon>Eukaryota</taxon>
        <taxon>Viridiplantae</taxon>
        <taxon>Streptophyta</taxon>
        <taxon>Embryophyta</taxon>
        <taxon>Tracheophyta</taxon>
        <taxon>Spermatophyta</taxon>
        <taxon>Magnoliopsida</taxon>
        <taxon>Liliopsida</taxon>
        <taxon>Poales</taxon>
        <taxon>Bromeliaceae</taxon>
        <taxon>Bromelioideae</taxon>
        <taxon>Ananas</taxon>
    </lineage>
</organism>
<protein>
    <submittedName>
        <fullName evidence="5 6">Uncharacterized protein LOC109725470</fullName>
    </submittedName>
</protein>
<feature type="compositionally biased region" description="Polar residues" evidence="2">
    <location>
        <begin position="1"/>
        <end position="18"/>
    </location>
</feature>
<accession>A0A6P5GR17</accession>
<dbReference type="PANTHER" id="PTHR31471">
    <property type="entry name" value="OS02G0116800 PROTEIN"/>
    <property type="match status" value="1"/>
</dbReference>
<dbReference type="OrthoDB" id="687404at2759"/>
<feature type="region of interest" description="Disordered" evidence="2">
    <location>
        <begin position="306"/>
        <end position="344"/>
    </location>
</feature>
<evidence type="ECO:0000256" key="1">
    <source>
        <dbReference type="ARBA" id="ARBA00005711"/>
    </source>
</evidence>
<dbReference type="RefSeq" id="XP_020110257.1">
    <property type="nucleotide sequence ID" value="XM_020254668.1"/>
</dbReference>
<proteinExistence type="inferred from homology"/>
<dbReference type="GeneID" id="109725470"/>
<sequence length="369" mass="40528">MSYNNGSTHDKSMTNSYTIEFANGDSGKSTSRHQSRRKILGSSRAKPPPSKWDDAQKWLTGFSGGGGGGGGDAQHKCKPRNSNADDRRLLPSHSQRARDSCSSIEGALDYDCAVAVAVGYSQEEGETKKIDCNELFLKAQNRNPNPVEESVVGVRSVFLRDMGTEMTPIASKEPSRTGTPMRASTPISSRSSTPGRVRQGGAPVSERSSEVAAAANYGRANGNSWVGRGGGEADCVEKLENSVSLAMEASSNSLESRAMAWDEAERAKYMARYKREEVKIQAWENHEKRKAEMEMKKIEVKAERMKSRAQEKLANKMASTRRIAEEKRTTAEAKLNERAARTSERADYIRRTGHLPSSFFSFKLPSLCG</sequence>
<feature type="region of interest" description="Disordered" evidence="2">
    <location>
        <begin position="168"/>
        <end position="208"/>
    </location>
</feature>
<feature type="compositionally biased region" description="Basic residues" evidence="2">
    <location>
        <begin position="30"/>
        <end position="39"/>
    </location>
</feature>
<dbReference type="PANTHER" id="PTHR31471:SF52">
    <property type="entry name" value="F12A21.28"/>
    <property type="match status" value="1"/>
</dbReference>
<dbReference type="InterPro" id="IPR005516">
    <property type="entry name" value="Remorin_C"/>
</dbReference>
<evidence type="ECO:0000313" key="4">
    <source>
        <dbReference type="Proteomes" id="UP000515123"/>
    </source>
</evidence>
<evidence type="ECO:0000259" key="3">
    <source>
        <dbReference type="Pfam" id="PF03763"/>
    </source>
</evidence>
<feature type="compositionally biased region" description="Basic and acidic residues" evidence="2">
    <location>
        <begin position="322"/>
        <end position="344"/>
    </location>
</feature>
<feature type="region of interest" description="Disordered" evidence="2">
    <location>
        <begin position="1"/>
        <end position="97"/>
    </location>
</feature>
<feature type="compositionally biased region" description="Polar residues" evidence="2">
    <location>
        <begin position="185"/>
        <end position="194"/>
    </location>
</feature>
<comment type="similarity">
    <text evidence="1">Belongs to the remorin family.</text>
</comment>
<name>A0A6P5GR17_ANACO</name>
<dbReference type="AlphaFoldDB" id="A0A6P5GR17"/>